<dbReference type="InterPro" id="IPR010282">
    <property type="entry name" value="Uncharacterised_HutD/Ves"/>
</dbReference>
<dbReference type="EMBL" id="JAOSHN010000005">
    <property type="protein sequence ID" value="MCU7379156.1"/>
    <property type="molecule type" value="Genomic_DNA"/>
</dbReference>
<comment type="caution">
    <text evidence="1">The sequence shown here is derived from an EMBL/GenBank/DDBJ whole genome shotgun (WGS) entry which is preliminary data.</text>
</comment>
<gene>
    <name evidence="1" type="ORF">OBO34_12450</name>
</gene>
<dbReference type="RefSeq" id="WP_253020057.1">
    <property type="nucleotide sequence ID" value="NZ_JAOSHN010000005.1"/>
</dbReference>
<dbReference type="InterPro" id="IPR014710">
    <property type="entry name" value="RmlC-like_jellyroll"/>
</dbReference>
<reference evidence="1" key="1">
    <citation type="submission" date="2022-09" db="EMBL/GenBank/DDBJ databases">
        <title>Culturomic study of gut microbiota in children with autism spectrum disorder.</title>
        <authorList>
            <person name="Efimov B.A."/>
            <person name="Chaplin A.V."/>
            <person name="Sokolova S.R."/>
            <person name="Pikina A.P."/>
            <person name="Korzhanova M."/>
            <person name="Belova V."/>
            <person name="Korostin D."/>
        </authorList>
    </citation>
    <scope>NUCLEOTIDE SEQUENCE</scope>
    <source>
        <strain evidence="1">ASD5510</strain>
    </source>
</reference>
<keyword evidence="2" id="KW-1185">Reference proteome</keyword>
<evidence type="ECO:0000313" key="1">
    <source>
        <dbReference type="EMBL" id="MCU7379156.1"/>
    </source>
</evidence>
<dbReference type="Gene3D" id="2.60.120.10">
    <property type="entry name" value="Jelly Rolls"/>
    <property type="match status" value="1"/>
</dbReference>
<dbReference type="Proteomes" id="UP001065549">
    <property type="component" value="Unassembled WGS sequence"/>
</dbReference>
<dbReference type="Pfam" id="PF05962">
    <property type="entry name" value="HutD"/>
    <property type="match status" value="1"/>
</dbReference>
<dbReference type="SUPFAM" id="SSF51182">
    <property type="entry name" value="RmlC-like cupins"/>
    <property type="match status" value="1"/>
</dbReference>
<proteinExistence type="predicted"/>
<protein>
    <submittedName>
        <fullName evidence="1">HutD family protein</fullName>
    </submittedName>
</protein>
<organism evidence="1 2">
    <name type="scientific">Hominibacterium faecale</name>
    <dbReference type="NCBI Taxonomy" id="2839743"/>
    <lineage>
        <taxon>Bacteria</taxon>
        <taxon>Bacillati</taxon>
        <taxon>Bacillota</taxon>
        <taxon>Clostridia</taxon>
        <taxon>Peptostreptococcales</taxon>
        <taxon>Anaerovoracaceae</taxon>
        <taxon>Hominibacterium</taxon>
    </lineage>
</organism>
<name>A0A9J6QU69_9FIRM</name>
<accession>A0A9J6QU69</accession>
<sequence length="229" mass="26056">MNNFYREEDFYIISRPDGQAEELAIFPQGAAYEERNFVWRLSVSVFEQEGAALDQLGEYDRVLLALDGDTVLIHQGQRVIRLKALEQDRFDGCFSTKSFGRILGYNLMVRKGAAGYLDVLEMAEDGQSLEWEDSEGRDYACYGFYFHQGHGVVNWGGQRQTVRSGEQLVIFCDGKEAFRADVMGQGVLIRSQIFYDEADLKKAAAGRQKGYGARLKGIFRKLFRANKKI</sequence>
<dbReference type="InterPro" id="IPR011051">
    <property type="entry name" value="RmlC_Cupin_sf"/>
</dbReference>
<dbReference type="AlphaFoldDB" id="A0A9J6QU69"/>
<evidence type="ECO:0000313" key="2">
    <source>
        <dbReference type="Proteomes" id="UP001065549"/>
    </source>
</evidence>